<gene>
    <name evidence="2" type="ORF">BJP37_18530</name>
</gene>
<proteinExistence type="predicted"/>
<dbReference type="RefSeq" id="WP_075901195.1">
    <property type="nucleotide sequence ID" value="NZ_MKZS01000001.1"/>
</dbReference>
<protein>
    <submittedName>
        <fullName evidence="2">Uncharacterized protein</fullName>
    </submittedName>
</protein>
<comment type="caution">
    <text evidence="2">The sequence shown here is derived from an EMBL/GenBank/DDBJ whole genome shotgun (WGS) entry which is preliminary data.</text>
</comment>
<dbReference type="Proteomes" id="UP000186657">
    <property type="component" value="Unassembled WGS sequence"/>
</dbReference>
<name>A0A1U7N463_9CYAN</name>
<reference evidence="2 3" key="1">
    <citation type="submission" date="2016-10" db="EMBL/GenBank/DDBJ databases">
        <title>Comparative genomics uncovers the prolific and rare metabolic potential of the cyanobacterial genus Moorea.</title>
        <authorList>
            <person name="Leao T."/>
            <person name="Castelao G."/>
            <person name="Korobeynikov A."/>
            <person name="Monroe E.A."/>
            <person name="Podell S."/>
            <person name="Glukhov E."/>
            <person name="Allen E."/>
            <person name="Gerwick W.H."/>
            <person name="Gerwick L."/>
        </authorList>
    </citation>
    <scope>NUCLEOTIDE SEQUENCE [LARGE SCALE GENOMIC DNA]</scope>
    <source>
        <strain evidence="2 3">PNG5-198</strain>
    </source>
</reference>
<feature type="compositionally biased region" description="Polar residues" evidence="1">
    <location>
        <begin position="67"/>
        <end position="79"/>
    </location>
</feature>
<dbReference type="AlphaFoldDB" id="A0A1U7N463"/>
<evidence type="ECO:0000256" key="1">
    <source>
        <dbReference type="SAM" id="MobiDB-lite"/>
    </source>
</evidence>
<sequence>MILALTLLSAISYQLSAISYQLSAISYQLSAISYQLSAISYQLLAYGSDASFAQRGQRPKPVPPYCSRSTSSSAIGAFE</sequence>
<accession>A0A1U7N463</accession>
<feature type="region of interest" description="Disordered" evidence="1">
    <location>
        <begin position="55"/>
        <end position="79"/>
    </location>
</feature>
<dbReference type="EMBL" id="MKZS01000001">
    <property type="protein sequence ID" value="OLT60711.1"/>
    <property type="molecule type" value="Genomic_DNA"/>
</dbReference>
<keyword evidence="3" id="KW-1185">Reference proteome</keyword>
<organism evidence="2 3">
    <name type="scientific">Moorena bouillonii PNG</name>
    <dbReference type="NCBI Taxonomy" id="568701"/>
    <lineage>
        <taxon>Bacteria</taxon>
        <taxon>Bacillati</taxon>
        <taxon>Cyanobacteriota</taxon>
        <taxon>Cyanophyceae</taxon>
        <taxon>Coleofasciculales</taxon>
        <taxon>Coleofasciculaceae</taxon>
        <taxon>Moorena</taxon>
    </lineage>
</organism>
<evidence type="ECO:0000313" key="3">
    <source>
        <dbReference type="Proteomes" id="UP000186657"/>
    </source>
</evidence>
<evidence type="ECO:0000313" key="2">
    <source>
        <dbReference type="EMBL" id="OLT60711.1"/>
    </source>
</evidence>